<dbReference type="PRINTS" id="PR00111">
    <property type="entry name" value="ABHYDROLASE"/>
</dbReference>
<dbReference type="InterPro" id="IPR000073">
    <property type="entry name" value="AB_hydrolase_1"/>
</dbReference>
<dbReference type="Proteomes" id="UP000249393">
    <property type="component" value="Unassembled WGS sequence"/>
</dbReference>
<dbReference type="AlphaFoldDB" id="A0A2W5VDX5"/>
<dbReference type="GO" id="GO:0016787">
    <property type="term" value="F:hydrolase activity"/>
    <property type="evidence" value="ECO:0007669"/>
    <property type="project" value="UniProtKB-KW"/>
</dbReference>
<organism evidence="3 4">
    <name type="scientific">Caulobacter segnis</name>
    <dbReference type="NCBI Taxonomy" id="88688"/>
    <lineage>
        <taxon>Bacteria</taxon>
        <taxon>Pseudomonadati</taxon>
        <taxon>Pseudomonadota</taxon>
        <taxon>Alphaproteobacteria</taxon>
        <taxon>Caulobacterales</taxon>
        <taxon>Caulobacteraceae</taxon>
        <taxon>Caulobacter</taxon>
    </lineage>
</organism>
<keyword evidence="3" id="KW-0378">Hydrolase</keyword>
<feature type="domain" description="AB hydrolase-1" evidence="2">
    <location>
        <begin position="35"/>
        <end position="272"/>
    </location>
</feature>
<dbReference type="SUPFAM" id="SSF53474">
    <property type="entry name" value="alpha/beta-Hydrolases"/>
    <property type="match status" value="1"/>
</dbReference>
<evidence type="ECO:0000313" key="3">
    <source>
        <dbReference type="EMBL" id="PZR33545.1"/>
    </source>
</evidence>
<name>A0A2W5VDX5_9CAUL</name>
<dbReference type="EMBL" id="QFQZ01000040">
    <property type="protein sequence ID" value="PZR33545.1"/>
    <property type="molecule type" value="Genomic_DNA"/>
</dbReference>
<accession>A0A2W5VDX5</accession>
<evidence type="ECO:0000313" key="4">
    <source>
        <dbReference type="Proteomes" id="UP000249393"/>
    </source>
</evidence>
<sequence>MSHEVVRRDHAFSEREEAMLKAHAFKETGAGEPPLVLLHGFGTDQTIWNRMAPQLSARRRVVLYDHMGSGASDFAHYDPERYRGLEGYADDLVEILDALDLRDASVVGHSVSGMISLLASLRTDRIGRLIMIGASARYLNDGGYEGGFDPKDVEDFLGLMELDFQGWARALAPRVMDQPDNPALTQELVFSFSRENAELTRRFAEATFMSDHRAQLAECKIPTAVLQAKADVVVPLPAARFLADHIPRASFEIMDVRGHYPQLSAPAVVIDAIERFLAETPS</sequence>
<gene>
    <name evidence="3" type="ORF">DI526_13140</name>
</gene>
<dbReference type="PANTHER" id="PTHR43039">
    <property type="entry name" value="ESTERASE-RELATED"/>
    <property type="match status" value="1"/>
</dbReference>
<protein>
    <submittedName>
        <fullName evidence="3">Alpha/beta hydrolase</fullName>
    </submittedName>
</protein>
<reference evidence="3 4" key="1">
    <citation type="submission" date="2017-08" db="EMBL/GenBank/DDBJ databases">
        <title>Infants hospitalized years apart are colonized by the same room-sourced microbial strains.</title>
        <authorList>
            <person name="Brooks B."/>
            <person name="Olm M.R."/>
            <person name="Firek B.A."/>
            <person name="Baker R."/>
            <person name="Thomas B.C."/>
            <person name="Morowitz M.J."/>
            <person name="Banfield J.F."/>
        </authorList>
    </citation>
    <scope>NUCLEOTIDE SEQUENCE [LARGE SCALE GENOMIC DNA]</scope>
    <source>
        <strain evidence="3">S2_003_000_R2_4</strain>
    </source>
</reference>
<evidence type="ECO:0000259" key="2">
    <source>
        <dbReference type="Pfam" id="PF12697"/>
    </source>
</evidence>
<comment type="caution">
    <text evidence="3">The sequence shown here is derived from an EMBL/GenBank/DDBJ whole genome shotgun (WGS) entry which is preliminary data.</text>
</comment>
<evidence type="ECO:0000256" key="1">
    <source>
        <dbReference type="ARBA" id="ARBA00008645"/>
    </source>
</evidence>
<comment type="similarity">
    <text evidence="1">Belongs to the AB hydrolase superfamily.</text>
</comment>
<dbReference type="InterPro" id="IPR029058">
    <property type="entry name" value="AB_hydrolase_fold"/>
</dbReference>
<dbReference type="Gene3D" id="3.40.50.1820">
    <property type="entry name" value="alpha/beta hydrolase"/>
    <property type="match status" value="1"/>
</dbReference>
<dbReference type="Pfam" id="PF12697">
    <property type="entry name" value="Abhydrolase_6"/>
    <property type="match status" value="1"/>
</dbReference>
<proteinExistence type="inferred from homology"/>